<sequence>MLKMISNNNCKSRSTSKSLMDVPNSCSRSLKPTIKKKTLIAKVGEEEEEIGGGDVLDQLLLAYFDLSSIIHQHKHLVGFVGFCEEKEKRLLVYEFMKNGTLYDHLHLKENIDKASSILNSWKVRIKIALDDVRGIEYLHSYAVPSIIHRDIKFSNMWLDENWTARVLDFGLSLMGPES</sequence>
<dbReference type="PANTHER" id="PTHR46146:SF3">
    <property type="entry name" value="SERINE_THREONINE-PROTEIN KINASE-LIKE PROTEIN CCR3-RELATED"/>
    <property type="match status" value="1"/>
</dbReference>
<proteinExistence type="predicted"/>
<dbReference type="Gene3D" id="1.10.510.10">
    <property type="entry name" value="Transferase(Phosphotransferase) domain 1"/>
    <property type="match status" value="1"/>
</dbReference>
<dbReference type="Proteomes" id="UP000541444">
    <property type="component" value="Unassembled WGS sequence"/>
</dbReference>
<feature type="domain" description="Protein kinase" evidence="2">
    <location>
        <begin position="1"/>
        <end position="178"/>
    </location>
</feature>
<evidence type="ECO:0000313" key="3">
    <source>
        <dbReference type="EMBL" id="KAF6134498.1"/>
    </source>
</evidence>
<feature type="region of interest" description="Disordered" evidence="1">
    <location>
        <begin position="1"/>
        <end position="24"/>
    </location>
</feature>
<reference evidence="3 4" key="1">
    <citation type="journal article" date="2020" name="IScience">
        <title>Genome Sequencing of the Endangered Kingdonia uniflora (Circaeasteraceae, Ranunculales) Reveals Potential Mechanisms of Evolutionary Specialization.</title>
        <authorList>
            <person name="Sun Y."/>
            <person name="Deng T."/>
            <person name="Zhang A."/>
            <person name="Moore M.J."/>
            <person name="Landis J.B."/>
            <person name="Lin N."/>
            <person name="Zhang H."/>
            <person name="Zhang X."/>
            <person name="Huang J."/>
            <person name="Zhang X."/>
            <person name="Sun H."/>
            <person name="Wang H."/>
        </authorList>
    </citation>
    <scope>NUCLEOTIDE SEQUENCE [LARGE SCALE GENOMIC DNA]</scope>
    <source>
        <strain evidence="3">TB1705</strain>
        <tissue evidence="3">Leaf</tissue>
    </source>
</reference>
<dbReference type="PANTHER" id="PTHR46146">
    <property type="entry name" value="SERINE/THREONINE-PROTEIN KINASE-LIKE PROTEIN CCR4"/>
    <property type="match status" value="1"/>
</dbReference>
<dbReference type="SUPFAM" id="SSF56112">
    <property type="entry name" value="Protein kinase-like (PK-like)"/>
    <property type="match status" value="1"/>
</dbReference>
<gene>
    <name evidence="3" type="ORF">GIB67_028519</name>
</gene>
<dbReference type="Pfam" id="PF00069">
    <property type="entry name" value="Pkinase"/>
    <property type="match status" value="1"/>
</dbReference>
<dbReference type="GO" id="GO:0004672">
    <property type="term" value="F:protein kinase activity"/>
    <property type="evidence" value="ECO:0007669"/>
    <property type="project" value="InterPro"/>
</dbReference>
<evidence type="ECO:0000256" key="1">
    <source>
        <dbReference type="SAM" id="MobiDB-lite"/>
    </source>
</evidence>
<dbReference type="PROSITE" id="PS50011">
    <property type="entry name" value="PROTEIN_KINASE_DOM"/>
    <property type="match status" value="1"/>
</dbReference>
<accession>A0A7J7KVZ0</accession>
<dbReference type="OrthoDB" id="61110at2759"/>
<dbReference type="InterPro" id="IPR011009">
    <property type="entry name" value="Kinase-like_dom_sf"/>
</dbReference>
<organism evidence="3 4">
    <name type="scientific">Kingdonia uniflora</name>
    <dbReference type="NCBI Taxonomy" id="39325"/>
    <lineage>
        <taxon>Eukaryota</taxon>
        <taxon>Viridiplantae</taxon>
        <taxon>Streptophyta</taxon>
        <taxon>Embryophyta</taxon>
        <taxon>Tracheophyta</taxon>
        <taxon>Spermatophyta</taxon>
        <taxon>Magnoliopsida</taxon>
        <taxon>Ranunculales</taxon>
        <taxon>Circaeasteraceae</taxon>
        <taxon>Kingdonia</taxon>
    </lineage>
</organism>
<dbReference type="EMBL" id="JACGCM010002836">
    <property type="protein sequence ID" value="KAF6134498.1"/>
    <property type="molecule type" value="Genomic_DNA"/>
</dbReference>
<dbReference type="AlphaFoldDB" id="A0A7J7KVZ0"/>
<name>A0A7J7KVZ0_9MAGN</name>
<comment type="caution">
    <text evidence="3">The sequence shown here is derived from an EMBL/GenBank/DDBJ whole genome shotgun (WGS) entry which is preliminary data.</text>
</comment>
<dbReference type="InterPro" id="IPR000719">
    <property type="entry name" value="Prot_kinase_dom"/>
</dbReference>
<protein>
    <recommendedName>
        <fullName evidence="2">Protein kinase domain-containing protein</fullName>
    </recommendedName>
</protein>
<evidence type="ECO:0000313" key="4">
    <source>
        <dbReference type="Proteomes" id="UP000541444"/>
    </source>
</evidence>
<evidence type="ECO:0000259" key="2">
    <source>
        <dbReference type="PROSITE" id="PS50011"/>
    </source>
</evidence>
<keyword evidence="4" id="KW-1185">Reference proteome</keyword>
<dbReference type="GO" id="GO:0005524">
    <property type="term" value="F:ATP binding"/>
    <property type="evidence" value="ECO:0007669"/>
    <property type="project" value="InterPro"/>
</dbReference>